<dbReference type="GO" id="GO:0005634">
    <property type="term" value="C:nucleus"/>
    <property type="evidence" value="ECO:0007669"/>
    <property type="project" value="TreeGrafter"/>
</dbReference>
<dbReference type="InterPro" id="IPR005334">
    <property type="entry name" value="Tctex-1-like"/>
</dbReference>
<proteinExistence type="inferred from homology"/>
<dbReference type="GO" id="GO:0015630">
    <property type="term" value="C:microtubule cytoskeleton"/>
    <property type="evidence" value="ECO:0007669"/>
    <property type="project" value="TreeGrafter"/>
</dbReference>
<dbReference type="CDD" id="cd21459">
    <property type="entry name" value="DLC-like_TCTEX1D2"/>
    <property type="match status" value="1"/>
</dbReference>
<evidence type="ECO:0000313" key="8">
    <source>
        <dbReference type="EMBL" id="KAG5336554.1"/>
    </source>
</evidence>
<dbReference type="GO" id="GO:0005929">
    <property type="term" value="C:cilium"/>
    <property type="evidence" value="ECO:0007669"/>
    <property type="project" value="UniProtKB-ARBA"/>
</dbReference>
<evidence type="ECO:0000256" key="5">
    <source>
        <dbReference type="ARBA" id="ARBA00023054"/>
    </source>
</evidence>
<dbReference type="InterPro" id="IPR038586">
    <property type="entry name" value="Tctex-1-like_sf"/>
</dbReference>
<evidence type="ECO:0000256" key="7">
    <source>
        <dbReference type="SAM" id="MobiDB-lite"/>
    </source>
</evidence>
<dbReference type="InterPro" id="IPR048256">
    <property type="entry name" value="Tektin-like"/>
</dbReference>
<evidence type="ECO:0000256" key="3">
    <source>
        <dbReference type="ARBA" id="ARBA00007209"/>
    </source>
</evidence>
<dbReference type="Gene3D" id="3.30.1140.40">
    <property type="entry name" value="Tctex-1"/>
    <property type="match status" value="1"/>
</dbReference>
<feature type="non-terminal residue" evidence="8">
    <location>
        <position position="622"/>
    </location>
</feature>
<keyword evidence="5 6" id="KW-0175">Coiled coil</keyword>
<feature type="region of interest" description="Disordered" evidence="7">
    <location>
        <begin position="1"/>
        <end position="20"/>
    </location>
</feature>
<dbReference type="Pfam" id="PF03645">
    <property type="entry name" value="Tctex-1"/>
    <property type="match status" value="1"/>
</dbReference>
<dbReference type="PANTHER" id="PTHR19960:SF12">
    <property type="entry name" value="TEKTIN-4"/>
    <property type="match status" value="1"/>
</dbReference>
<evidence type="ECO:0000313" key="9">
    <source>
        <dbReference type="Proteomes" id="UP000669903"/>
    </source>
</evidence>
<comment type="subcellular location">
    <subcellularLocation>
        <location evidence="1">Cytoplasm</location>
    </subcellularLocation>
</comment>
<dbReference type="Proteomes" id="UP000669903">
    <property type="component" value="Unassembled WGS sequence"/>
</dbReference>
<dbReference type="GO" id="GO:0060271">
    <property type="term" value="P:cilium assembly"/>
    <property type="evidence" value="ECO:0007669"/>
    <property type="project" value="TreeGrafter"/>
</dbReference>
<keyword evidence="4" id="KW-0963">Cytoplasm</keyword>
<reference evidence="8" key="1">
    <citation type="submission" date="2020-03" db="EMBL/GenBank/DDBJ databases">
        <title>Relaxed selection underlies rapid genomic changes in the transitions from sociality to social parasitism in ants.</title>
        <authorList>
            <person name="Bi X."/>
        </authorList>
    </citation>
    <scope>NUCLEOTIDE SEQUENCE</scope>
    <source>
        <strain evidence="8">BGI-DK2014a</strain>
        <tissue evidence="8">Whole body</tissue>
    </source>
</reference>
<dbReference type="EMBL" id="JAANIC010004024">
    <property type="protein sequence ID" value="KAG5336554.1"/>
    <property type="molecule type" value="Genomic_DNA"/>
</dbReference>
<accession>A0A836K2J1</accession>
<organism evidence="8 9">
    <name type="scientific">Acromyrmex charruanus</name>
    <dbReference type="NCBI Taxonomy" id="2715315"/>
    <lineage>
        <taxon>Eukaryota</taxon>
        <taxon>Metazoa</taxon>
        <taxon>Ecdysozoa</taxon>
        <taxon>Arthropoda</taxon>
        <taxon>Hexapoda</taxon>
        <taxon>Insecta</taxon>
        <taxon>Pterygota</taxon>
        <taxon>Neoptera</taxon>
        <taxon>Endopterygota</taxon>
        <taxon>Hymenoptera</taxon>
        <taxon>Apocrita</taxon>
        <taxon>Aculeata</taxon>
        <taxon>Formicoidea</taxon>
        <taxon>Formicidae</taxon>
        <taxon>Myrmicinae</taxon>
        <taxon>Acromyrmex</taxon>
    </lineage>
</organism>
<feature type="coiled-coil region" evidence="6">
    <location>
        <begin position="160"/>
        <end position="187"/>
    </location>
</feature>
<evidence type="ECO:0000256" key="6">
    <source>
        <dbReference type="SAM" id="Coils"/>
    </source>
</evidence>
<dbReference type="InterPro" id="IPR000435">
    <property type="entry name" value="Tektins"/>
</dbReference>
<dbReference type="Pfam" id="PF03148">
    <property type="entry name" value="Tektin"/>
    <property type="match status" value="1"/>
</dbReference>
<name>A0A836K2J1_9HYME</name>
<dbReference type="GO" id="GO:0005737">
    <property type="term" value="C:cytoplasm"/>
    <property type="evidence" value="ECO:0007669"/>
    <property type="project" value="UniProtKB-SubCell"/>
</dbReference>
<comment type="similarity">
    <text evidence="2">Belongs to the dynein light chain Tctex-type family.</text>
</comment>
<evidence type="ECO:0000256" key="4">
    <source>
        <dbReference type="ARBA" id="ARBA00022490"/>
    </source>
</evidence>
<sequence length="622" mass="71299">MSDIPNRRDCSADSPQDTLQQQIEAQPCPMMKHECGCGDNAEKPPLYLPQPEDKYPPKLERTMEPIGPWATGKVTCSRENGITGLRPVADRYSITRYGPSEWRAHNLSIFQQSDERVHDAQVAADRAKQCVNQVYTTADKMQLETMEHLKTRANVIYHWKTNLEHAIAAIAEEMELLESERRRVQRSLSILTIPLSIANEFLQLRSLRLNTDLVRDNVEEQLIKEIALCTEIRDLLRRIYEQIEMQMVELKSAKARAENDWSDKIHTYNLDSVCVNLSNDSPLLLWKAGATRLPADQSIPTSYDHFTQEVLADGEAAKQRSIKLRSTLNDIYTKSIKDLRDQATRVDVALANNVELTQDCLQQLENDLLRCLHELANTEKLIETLRGSTKGLNNGMKLAQTRLDNRLNRFNVESCRDAPQFALIEEVKSLGEHTSAVLAELKRAEEVQAELVKTRGNLEHEIMMKRMQNSVRHNPVQEAVDVIHEEEEKKNVNLEILDDVEETAQQPLYQIRPHLHEKFKPLSAKEIIHDVLFEQLSTKSYDAHAAAQWTKDIADIIERKIKALHFKRYKYIVNVVLGQQHGAGVKIGTRCIWDAEADTYAYDSFINDTIFCVAIVYAVYFY</sequence>
<protein>
    <submittedName>
        <fullName evidence="8">TEKT4 protein</fullName>
    </submittedName>
</protein>
<feature type="compositionally biased region" description="Basic and acidic residues" evidence="7">
    <location>
        <begin position="1"/>
        <end position="11"/>
    </location>
</feature>
<feature type="coiled-coil region" evidence="6">
    <location>
        <begin position="233"/>
        <end position="260"/>
    </location>
</feature>
<gene>
    <name evidence="8" type="primary">Tekt4</name>
    <name evidence="8" type="ORF">G6Z76_0002432</name>
</gene>
<evidence type="ECO:0000256" key="2">
    <source>
        <dbReference type="ARBA" id="ARBA00005361"/>
    </source>
</evidence>
<dbReference type="GO" id="GO:0060294">
    <property type="term" value="P:cilium movement involved in cell motility"/>
    <property type="evidence" value="ECO:0007669"/>
    <property type="project" value="InterPro"/>
</dbReference>
<keyword evidence="9" id="KW-1185">Reference proteome</keyword>
<evidence type="ECO:0000256" key="1">
    <source>
        <dbReference type="ARBA" id="ARBA00004496"/>
    </source>
</evidence>
<dbReference type="AlphaFoldDB" id="A0A836K2J1"/>
<comment type="caution">
    <text evidence="8">The sequence shown here is derived from an EMBL/GenBank/DDBJ whole genome shotgun (WGS) entry which is preliminary data.</text>
</comment>
<dbReference type="PANTHER" id="PTHR19960">
    <property type="entry name" value="TEKTIN"/>
    <property type="match status" value="1"/>
</dbReference>
<comment type="similarity">
    <text evidence="3">Belongs to the tektin family.</text>
</comment>
<feature type="non-terminal residue" evidence="8">
    <location>
        <position position="1"/>
    </location>
</feature>